<keyword evidence="11" id="KW-0716">Sensory transduction</keyword>
<dbReference type="GO" id="GO:0004984">
    <property type="term" value="F:olfactory receptor activity"/>
    <property type="evidence" value="ECO:0007669"/>
    <property type="project" value="InterPro"/>
</dbReference>
<evidence type="ECO:0000256" key="5">
    <source>
        <dbReference type="ARBA" id="ARBA00023040"/>
    </source>
</evidence>
<feature type="non-terminal residue" evidence="13">
    <location>
        <position position="312"/>
    </location>
</feature>
<dbReference type="CDD" id="cd15230">
    <property type="entry name" value="7tmA_OR5-like"/>
    <property type="match status" value="1"/>
</dbReference>
<evidence type="ECO:0000256" key="4">
    <source>
        <dbReference type="ARBA" id="ARBA00022989"/>
    </source>
</evidence>
<comment type="subcellular location">
    <subcellularLocation>
        <location evidence="11">Cell membrane</location>
        <topology evidence="11">Multi-pass membrane protein</topology>
    </subcellularLocation>
    <subcellularLocation>
        <location evidence="2">Membrane</location>
        <topology evidence="2">Multi-pass membrane protein</topology>
    </subcellularLocation>
</comment>
<proteinExistence type="inferred from homology"/>
<feature type="transmembrane region" description="Helical" evidence="11">
    <location>
        <begin position="101"/>
        <end position="120"/>
    </location>
</feature>
<evidence type="ECO:0000256" key="7">
    <source>
        <dbReference type="ARBA" id="ARBA00023170"/>
    </source>
</evidence>
<dbReference type="PROSITE" id="PS50262">
    <property type="entry name" value="G_PROTEIN_RECEP_F1_2"/>
    <property type="match status" value="1"/>
</dbReference>
<dbReference type="FunFam" id="1.20.1070.10:FF:000003">
    <property type="entry name" value="Olfactory receptor"/>
    <property type="match status" value="1"/>
</dbReference>
<dbReference type="PANTHER" id="PTHR48018">
    <property type="entry name" value="OLFACTORY RECEPTOR"/>
    <property type="match status" value="1"/>
</dbReference>
<organism evidence="13 14">
    <name type="scientific">Crypturellus soui</name>
    <dbReference type="NCBI Taxonomy" id="458187"/>
    <lineage>
        <taxon>Eukaryota</taxon>
        <taxon>Metazoa</taxon>
        <taxon>Chordata</taxon>
        <taxon>Craniata</taxon>
        <taxon>Vertebrata</taxon>
        <taxon>Euteleostomi</taxon>
        <taxon>Archelosauria</taxon>
        <taxon>Archosauria</taxon>
        <taxon>Dinosauria</taxon>
        <taxon>Saurischia</taxon>
        <taxon>Theropoda</taxon>
        <taxon>Coelurosauria</taxon>
        <taxon>Aves</taxon>
        <taxon>Palaeognathae</taxon>
        <taxon>Tinamiformes</taxon>
        <taxon>Tinamidae</taxon>
        <taxon>Crypturellus</taxon>
    </lineage>
</organism>
<comment type="similarity">
    <text evidence="10">Belongs to the G-protein coupled receptor 1 family.</text>
</comment>
<dbReference type="Gene3D" id="1.20.1070.10">
    <property type="entry name" value="Rhodopsin 7-helix transmembrane proteins"/>
    <property type="match status" value="1"/>
</dbReference>
<dbReference type="SUPFAM" id="SSF81321">
    <property type="entry name" value="Family A G protein-coupled receptor-like"/>
    <property type="match status" value="1"/>
</dbReference>
<feature type="domain" description="G-protein coupled receptors family 1 profile" evidence="12">
    <location>
        <begin position="41"/>
        <end position="290"/>
    </location>
</feature>
<protein>
    <recommendedName>
        <fullName evidence="11">Olfactory receptor</fullName>
    </recommendedName>
</protein>
<keyword evidence="4 11" id="KW-1133">Transmembrane helix</keyword>
<feature type="transmembrane region" description="Helical" evidence="11">
    <location>
        <begin position="194"/>
        <end position="221"/>
    </location>
</feature>
<dbReference type="EMBL" id="VWPX01000021">
    <property type="protein sequence ID" value="NWI08066.1"/>
    <property type="molecule type" value="Genomic_DNA"/>
</dbReference>
<feature type="transmembrane region" description="Helical" evidence="11">
    <location>
        <begin position="26"/>
        <end position="48"/>
    </location>
</feature>
<dbReference type="InterPro" id="IPR000276">
    <property type="entry name" value="GPCR_Rhodpsn"/>
</dbReference>
<keyword evidence="3 10" id="KW-0812">Transmembrane</keyword>
<feature type="transmembrane region" description="Helical" evidence="11">
    <location>
        <begin position="141"/>
        <end position="158"/>
    </location>
</feature>
<evidence type="ECO:0000256" key="6">
    <source>
        <dbReference type="ARBA" id="ARBA00023136"/>
    </source>
</evidence>
<name>A0A7K4JWL0_9AVES</name>
<sequence length="312" mass="35270">MAWENWTTVTEFILKGLTDHPPTQGILFVIFLVVYVITLMANLLIIILVRLDSHLQTPMYFFLSNLCFFDMSCSTVVTPKMLANYLSERKAISFAGCLIQLYFYIAFATTECYLLAVMAYDRYVAICNPLRYGVIMSNKTCIIMLSGSYMAGFLNSLILTGSSFKISFCGPNIIDHFFCDGPPLIKLSCSDTHFMLVLIFVLTGFNEIITTSIVLFSYGFILSTILRVRSAKSRSKAFNTCASHLTLVTIFYGSLLFMYLRPSSSYSLSRDKIVSVFYVVMTPMLNPFIYSLRNKDVKDALKRAQETIAASR</sequence>
<keyword evidence="11" id="KW-1003">Cell membrane</keyword>
<dbReference type="InterPro" id="IPR017452">
    <property type="entry name" value="GPCR_Rhodpsn_7TM"/>
</dbReference>
<feature type="transmembrane region" description="Helical" evidence="11">
    <location>
        <begin position="273"/>
        <end position="292"/>
    </location>
</feature>
<evidence type="ECO:0000256" key="2">
    <source>
        <dbReference type="ARBA" id="ARBA00004141"/>
    </source>
</evidence>
<dbReference type="GO" id="GO:0004930">
    <property type="term" value="F:G protein-coupled receptor activity"/>
    <property type="evidence" value="ECO:0007669"/>
    <property type="project" value="UniProtKB-KW"/>
</dbReference>
<dbReference type="InterPro" id="IPR000725">
    <property type="entry name" value="Olfact_rcpt"/>
</dbReference>
<dbReference type="Pfam" id="PF13853">
    <property type="entry name" value="7tm_4"/>
    <property type="match status" value="1"/>
</dbReference>
<comment type="caution">
    <text evidence="13">The sequence shown here is derived from an EMBL/GenBank/DDBJ whole genome shotgun (WGS) entry which is preliminary data.</text>
</comment>
<keyword evidence="14" id="KW-1185">Reference proteome</keyword>
<evidence type="ECO:0000256" key="1">
    <source>
        <dbReference type="ARBA" id="ARBA00002936"/>
    </source>
</evidence>
<evidence type="ECO:0000256" key="9">
    <source>
        <dbReference type="ARBA" id="ARBA00023224"/>
    </source>
</evidence>
<keyword evidence="6 11" id="KW-0472">Membrane</keyword>
<feature type="transmembrane region" description="Helical" evidence="11">
    <location>
        <begin position="60"/>
        <end position="81"/>
    </location>
</feature>
<dbReference type="Proteomes" id="UP000545332">
    <property type="component" value="Unassembled WGS sequence"/>
</dbReference>
<keyword evidence="7 10" id="KW-0675">Receptor</keyword>
<keyword evidence="11" id="KW-0552">Olfaction</keyword>
<evidence type="ECO:0000313" key="14">
    <source>
        <dbReference type="Proteomes" id="UP000545332"/>
    </source>
</evidence>
<dbReference type="AlphaFoldDB" id="A0A7K4JWL0"/>
<gene>
    <name evidence="13" type="ORF">CRYSOU_R12025</name>
</gene>
<dbReference type="PROSITE" id="PS00237">
    <property type="entry name" value="G_PROTEIN_RECEP_F1_1"/>
    <property type="match status" value="1"/>
</dbReference>
<keyword evidence="8" id="KW-0325">Glycoprotein</keyword>
<evidence type="ECO:0000256" key="11">
    <source>
        <dbReference type="RuleBase" id="RU363047"/>
    </source>
</evidence>
<evidence type="ECO:0000313" key="13">
    <source>
        <dbReference type="EMBL" id="NWI08066.1"/>
    </source>
</evidence>
<keyword evidence="9 10" id="KW-0807">Transducer</keyword>
<evidence type="ECO:0000256" key="3">
    <source>
        <dbReference type="ARBA" id="ARBA00022692"/>
    </source>
</evidence>
<evidence type="ECO:0000259" key="12">
    <source>
        <dbReference type="PROSITE" id="PS50262"/>
    </source>
</evidence>
<reference evidence="13 14" key="1">
    <citation type="submission" date="2019-09" db="EMBL/GenBank/DDBJ databases">
        <title>Bird 10,000 Genomes (B10K) Project - Family phase.</title>
        <authorList>
            <person name="Zhang G."/>
        </authorList>
    </citation>
    <scope>NUCLEOTIDE SEQUENCE [LARGE SCALE GENOMIC DNA]</scope>
    <source>
        <strain evidence="13">B10K-MSB-42743</strain>
        <tissue evidence="13">Heart</tissue>
    </source>
</reference>
<dbReference type="PRINTS" id="PR00237">
    <property type="entry name" value="GPCRRHODOPSN"/>
</dbReference>
<feature type="non-terminal residue" evidence="13">
    <location>
        <position position="1"/>
    </location>
</feature>
<evidence type="ECO:0000256" key="8">
    <source>
        <dbReference type="ARBA" id="ARBA00023180"/>
    </source>
</evidence>
<feature type="transmembrane region" description="Helical" evidence="11">
    <location>
        <begin position="242"/>
        <end position="261"/>
    </location>
</feature>
<evidence type="ECO:0000256" key="10">
    <source>
        <dbReference type="RuleBase" id="RU000688"/>
    </source>
</evidence>
<dbReference type="GO" id="GO:0005886">
    <property type="term" value="C:plasma membrane"/>
    <property type="evidence" value="ECO:0007669"/>
    <property type="project" value="UniProtKB-SubCell"/>
</dbReference>
<dbReference type="OrthoDB" id="9889152at2759"/>
<comment type="function">
    <text evidence="1">Odorant receptor.</text>
</comment>
<accession>A0A7K4JWL0</accession>
<keyword evidence="5 10" id="KW-0297">G-protein coupled receptor</keyword>
<dbReference type="PRINTS" id="PR00245">
    <property type="entry name" value="OLFACTORYR"/>
</dbReference>